<keyword evidence="2" id="KW-0472">Membrane</keyword>
<feature type="compositionally biased region" description="Polar residues" evidence="1">
    <location>
        <begin position="297"/>
        <end position="306"/>
    </location>
</feature>
<name>A0ABR2WU27_9FUNG</name>
<feature type="transmembrane region" description="Helical" evidence="2">
    <location>
        <begin position="111"/>
        <end position="132"/>
    </location>
</feature>
<dbReference type="InterPro" id="IPR001753">
    <property type="entry name" value="Enoyl-CoA_hydra/iso"/>
</dbReference>
<dbReference type="Proteomes" id="UP001479436">
    <property type="component" value="Unassembled WGS sequence"/>
</dbReference>
<dbReference type="Gene3D" id="3.90.226.10">
    <property type="entry name" value="2-enoyl-CoA Hydratase, Chain A, domain 1"/>
    <property type="match status" value="2"/>
</dbReference>
<accession>A0ABR2WU27</accession>
<evidence type="ECO:0008006" key="5">
    <source>
        <dbReference type="Google" id="ProtNLM"/>
    </source>
</evidence>
<reference evidence="3 4" key="1">
    <citation type="submission" date="2023-04" db="EMBL/GenBank/DDBJ databases">
        <title>Genome of Basidiobolus ranarum AG-B5.</title>
        <authorList>
            <person name="Stajich J.E."/>
            <person name="Carter-House D."/>
            <person name="Gryganskyi A."/>
        </authorList>
    </citation>
    <scope>NUCLEOTIDE SEQUENCE [LARGE SCALE GENOMIC DNA]</scope>
    <source>
        <strain evidence="3 4">AG-B5</strain>
    </source>
</reference>
<evidence type="ECO:0000313" key="4">
    <source>
        <dbReference type="Proteomes" id="UP001479436"/>
    </source>
</evidence>
<dbReference type="PANTHER" id="PTHR11941">
    <property type="entry name" value="ENOYL-COA HYDRATASE-RELATED"/>
    <property type="match status" value="1"/>
</dbReference>
<dbReference type="CDD" id="cd06558">
    <property type="entry name" value="crotonase-like"/>
    <property type="match status" value="1"/>
</dbReference>
<dbReference type="SUPFAM" id="SSF52096">
    <property type="entry name" value="ClpP/crotonase"/>
    <property type="match status" value="1"/>
</dbReference>
<feature type="transmembrane region" description="Helical" evidence="2">
    <location>
        <begin position="138"/>
        <end position="154"/>
    </location>
</feature>
<evidence type="ECO:0000256" key="2">
    <source>
        <dbReference type="SAM" id="Phobius"/>
    </source>
</evidence>
<keyword evidence="4" id="KW-1185">Reference proteome</keyword>
<gene>
    <name evidence="3" type="ORF">K7432_007014</name>
</gene>
<evidence type="ECO:0000256" key="1">
    <source>
        <dbReference type="SAM" id="MobiDB-lite"/>
    </source>
</evidence>
<comment type="caution">
    <text evidence="3">The sequence shown here is derived from an EMBL/GenBank/DDBJ whole genome shotgun (WGS) entry which is preliminary data.</text>
</comment>
<dbReference type="Pfam" id="PF00378">
    <property type="entry name" value="ECH_1"/>
    <property type="match status" value="2"/>
</dbReference>
<dbReference type="PANTHER" id="PTHR11941:SF45">
    <property type="entry name" value="ENOYL-COA DELTA ISOMERASE 1, MITOCHONDRIAL"/>
    <property type="match status" value="1"/>
</dbReference>
<sequence length="306" mass="34936">MTKTDSVELDTQAFNNELMTVEFVNEEKFAIVYIHRAPANAFSYELLKAVTKVFKRIEEVTSIRTVIFASKIERFFSAGVDLEEFNRVEESWLEYWKALRTMFITIYESRLNTISAINGFAIGLGCALALGIGFENTAIFYVSTISLTFSRIASQDRYMLKGRGTIGINPVNIGIPVPIWIMQRYIELVGQRVSEKLLTLGVSLKATEAKDIGLVDEIFDDENEMLEACKALARAKHQIYEIAQVETTRLLRETFVKTFYSQEEEDMKRMAYFVQLPEINQIVREKQKEIQSKKATKSTPGNPVDS</sequence>
<keyword evidence="2" id="KW-0812">Transmembrane</keyword>
<dbReference type="EMBL" id="JASJQH010000330">
    <property type="protein sequence ID" value="KAK9765007.1"/>
    <property type="molecule type" value="Genomic_DNA"/>
</dbReference>
<proteinExistence type="predicted"/>
<protein>
    <recommendedName>
        <fullName evidence="5">Enoyl-CoA hydratase</fullName>
    </recommendedName>
</protein>
<dbReference type="InterPro" id="IPR029045">
    <property type="entry name" value="ClpP/crotonase-like_dom_sf"/>
</dbReference>
<keyword evidence="2" id="KW-1133">Transmembrane helix</keyword>
<organism evidence="3 4">
    <name type="scientific">Basidiobolus ranarum</name>
    <dbReference type="NCBI Taxonomy" id="34480"/>
    <lineage>
        <taxon>Eukaryota</taxon>
        <taxon>Fungi</taxon>
        <taxon>Fungi incertae sedis</taxon>
        <taxon>Zoopagomycota</taxon>
        <taxon>Entomophthoromycotina</taxon>
        <taxon>Basidiobolomycetes</taxon>
        <taxon>Basidiobolales</taxon>
        <taxon>Basidiobolaceae</taxon>
        <taxon>Basidiobolus</taxon>
    </lineage>
</organism>
<feature type="region of interest" description="Disordered" evidence="1">
    <location>
        <begin position="287"/>
        <end position="306"/>
    </location>
</feature>
<evidence type="ECO:0000313" key="3">
    <source>
        <dbReference type="EMBL" id="KAK9765007.1"/>
    </source>
</evidence>